<reference evidence="3 4" key="1">
    <citation type="submission" date="2018-10" db="EMBL/GenBank/DDBJ databases">
        <title>Fifty Aureobasidium pullulans genomes reveal a recombining polyextremotolerant generalist.</title>
        <authorList>
            <person name="Gostincar C."/>
            <person name="Turk M."/>
            <person name="Zajc J."/>
            <person name="Gunde-Cimerman N."/>
        </authorList>
    </citation>
    <scope>NUCLEOTIDE SEQUENCE [LARGE SCALE GENOMIC DNA]</scope>
    <source>
        <strain evidence="3 4">EXF-11900</strain>
    </source>
</reference>
<dbReference type="PANTHER" id="PTHR13315">
    <property type="entry name" value="METALLO PHOSPHOESTERASE RELATED"/>
    <property type="match status" value="1"/>
</dbReference>
<keyword evidence="2" id="KW-1133">Transmembrane helix</keyword>
<dbReference type="AlphaFoldDB" id="A0A4S8S6Q0"/>
<evidence type="ECO:0000313" key="3">
    <source>
        <dbReference type="EMBL" id="THV65917.1"/>
    </source>
</evidence>
<feature type="transmembrane region" description="Helical" evidence="2">
    <location>
        <begin position="449"/>
        <end position="473"/>
    </location>
</feature>
<dbReference type="PANTHER" id="PTHR13315:SF1">
    <property type="entry name" value="PROTEIN TED1"/>
    <property type="match status" value="1"/>
</dbReference>
<dbReference type="GO" id="GO:0006506">
    <property type="term" value="P:GPI anchor biosynthetic process"/>
    <property type="evidence" value="ECO:0007669"/>
    <property type="project" value="InterPro"/>
</dbReference>
<evidence type="ECO:0000313" key="4">
    <source>
        <dbReference type="Proteomes" id="UP000304951"/>
    </source>
</evidence>
<dbReference type="GO" id="GO:0016020">
    <property type="term" value="C:membrane"/>
    <property type="evidence" value="ECO:0007669"/>
    <property type="project" value="GOC"/>
</dbReference>
<keyword evidence="2" id="KW-0812">Transmembrane</keyword>
<dbReference type="InterPro" id="IPR033308">
    <property type="entry name" value="PGAP5/Cdc1/Ted1"/>
</dbReference>
<dbReference type="SUPFAM" id="SSF56300">
    <property type="entry name" value="Metallo-dependent phosphatases"/>
    <property type="match status" value="1"/>
</dbReference>
<dbReference type="InterPro" id="IPR029052">
    <property type="entry name" value="Metallo-depent_PP-like"/>
</dbReference>
<gene>
    <name evidence="3" type="ORF">D6D28_08746</name>
</gene>
<sequence>MRLSGVVRYAFLALIIPAILSTIWLYLYPIAKNCHFPAAPSSYNGVAPIRLLALGDPQLEGDSSLPDPNAPLFPGLVGLRHRLWVEPLDKAARLARRAIKDTVTRDIPRYVQTQRKRLDLLGNDYYLAHIYRTTKWWTQPTHISVLGDLLGSQWISNQEFDRRADRFWNRVFVDAHFWKHKAEGKELEDVHGWDFLDIANASQAPALLNVAGNHDIGYAGDIDQRRIDRFEGAFGQVNWRIRIPHAVPQSNLTTELHLVNLNSMNLDNPAWNQDLYHATHEYLDRVINDTHTRSPQDAVILLTHVPLYKPAGICVDPPFFSYFEPRHGGGIREQNHLSEQSSGKILNGLFQQSSREKRAGIVLNGHDHEGCDTWHNRFEADQEQWNHTRYSATRYSATNKTATGIREVTVRSMMGDYGGNAGLLSAWFDADDAVWKFEYATCALGKQHIWWAIHIVDSVVIALGLASVILLLLELARGRNVTPDKEKKNK</sequence>
<feature type="transmembrane region" description="Helical" evidence="2">
    <location>
        <begin position="7"/>
        <end position="27"/>
    </location>
</feature>
<dbReference type="GO" id="GO:0005783">
    <property type="term" value="C:endoplasmic reticulum"/>
    <property type="evidence" value="ECO:0007669"/>
    <property type="project" value="TreeGrafter"/>
</dbReference>
<comment type="caution">
    <text evidence="3">The sequence shown here is derived from an EMBL/GenBank/DDBJ whole genome shotgun (WGS) entry which is preliminary data.</text>
</comment>
<dbReference type="Proteomes" id="UP000304951">
    <property type="component" value="Unassembled WGS sequence"/>
</dbReference>
<name>A0A4S8S6Q0_AURPU</name>
<evidence type="ECO:0008006" key="5">
    <source>
        <dbReference type="Google" id="ProtNLM"/>
    </source>
</evidence>
<evidence type="ECO:0000256" key="2">
    <source>
        <dbReference type="SAM" id="Phobius"/>
    </source>
</evidence>
<dbReference type="EMBL" id="QZAF01000590">
    <property type="protein sequence ID" value="THV65917.1"/>
    <property type="molecule type" value="Genomic_DNA"/>
</dbReference>
<organism evidence="3 4">
    <name type="scientific">Aureobasidium pullulans</name>
    <name type="common">Black yeast</name>
    <name type="synonym">Pullularia pullulans</name>
    <dbReference type="NCBI Taxonomy" id="5580"/>
    <lineage>
        <taxon>Eukaryota</taxon>
        <taxon>Fungi</taxon>
        <taxon>Dikarya</taxon>
        <taxon>Ascomycota</taxon>
        <taxon>Pezizomycotina</taxon>
        <taxon>Dothideomycetes</taxon>
        <taxon>Dothideomycetidae</taxon>
        <taxon>Dothideales</taxon>
        <taxon>Saccotheciaceae</taxon>
        <taxon>Aureobasidium</taxon>
    </lineage>
</organism>
<accession>A0A4S8S6Q0</accession>
<keyword evidence="1 2" id="KW-0472">Membrane</keyword>
<evidence type="ECO:0000256" key="1">
    <source>
        <dbReference type="ARBA" id="ARBA00023136"/>
    </source>
</evidence>
<proteinExistence type="predicted"/>
<protein>
    <recommendedName>
        <fullName evidence="5">Calcineurin-like phosphoesterase domain-containing protein</fullName>
    </recommendedName>
</protein>